<feature type="chain" id="PRO_5042059343" evidence="1">
    <location>
        <begin position="21"/>
        <end position="107"/>
    </location>
</feature>
<evidence type="ECO:0000313" key="3">
    <source>
        <dbReference type="WBParaSite" id="MBELARI_LOCUS19985"/>
    </source>
</evidence>
<dbReference type="Proteomes" id="UP000887575">
    <property type="component" value="Unassembled WGS sequence"/>
</dbReference>
<organism evidence="2 3">
    <name type="scientific">Mesorhabditis belari</name>
    <dbReference type="NCBI Taxonomy" id="2138241"/>
    <lineage>
        <taxon>Eukaryota</taxon>
        <taxon>Metazoa</taxon>
        <taxon>Ecdysozoa</taxon>
        <taxon>Nematoda</taxon>
        <taxon>Chromadorea</taxon>
        <taxon>Rhabditida</taxon>
        <taxon>Rhabditina</taxon>
        <taxon>Rhabditomorpha</taxon>
        <taxon>Rhabditoidea</taxon>
        <taxon>Rhabditidae</taxon>
        <taxon>Mesorhabditinae</taxon>
        <taxon>Mesorhabditis</taxon>
    </lineage>
</organism>
<dbReference type="AlphaFoldDB" id="A0AAF3F0V7"/>
<keyword evidence="2" id="KW-1185">Reference proteome</keyword>
<keyword evidence="1" id="KW-0732">Signal</keyword>
<accession>A0AAF3F0V7</accession>
<feature type="signal peptide" evidence="1">
    <location>
        <begin position="1"/>
        <end position="20"/>
    </location>
</feature>
<dbReference type="WBParaSite" id="MBELARI_LOCUS19985">
    <property type="protein sequence ID" value="MBELARI_LOCUS19985"/>
    <property type="gene ID" value="MBELARI_LOCUS19985"/>
</dbReference>
<protein>
    <submittedName>
        <fullName evidence="3">Uncharacterized protein</fullName>
    </submittedName>
</protein>
<sequence length="107" mass="10909">MHQIVVFCLVNALLIGQAYSACQKSSLLNAKDSIGPAVGGTCINGYNCFAVNGGDYCFTMSPTCPPSSTAINTAVIGPAIGGVCALGTCYLANGSENCYACVDNTVR</sequence>
<reference evidence="3" key="1">
    <citation type="submission" date="2024-02" db="UniProtKB">
        <authorList>
            <consortium name="WormBaseParasite"/>
        </authorList>
    </citation>
    <scope>IDENTIFICATION</scope>
</reference>
<proteinExistence type="predicted"/>
<evidence type="ECO:0000313" key="2">
    <source>
        <dbReference type="Proteomes" id="UP000887575"/>
    </source>
</evidence>
<evidence type="ECO:0000256" key="1">
    <source>
        <dbReference type="SAM" id="SignalP"/>
    </source>
</evidence>
<name>A0AAF3F0V7_9BILA</name>